<accession>A0A1K1S1A6</accession>
<protein>
    <submittedName>
        <fullName evidence="2">CHAD domain-containing protein</fullName>
    </submittedName>
</protein>
<dbReference type="InterPro" id="IPR007899">
    <property type="entry name" value="CHAD_dom"/>
</dbReference>
<name>A0A1K1S1A6_9BACT</name>
<feature type="domain" description="CHAD" evidence="1">
    <location>
        <begin position="36"/>
        <end position="195"/>
    </location>
</feature>
<organism evidence="2 3">
    <name type="scientific">Chitinophaga sancti</name>
    <dbReference type="NCBI Taxonomy" id="1004"/>
    <lineage>
        <taxon>Bacteria</taxon>
        <taxon>Pseudomonadati</taxon>
        <taxon>Bacteroidota</taxon>
        <taxon>Chitinophagia</taxon>
        <taxon>Chitinophagales</taxon>
        <taxon>Chitinophagaceae</taxon>
        <taxon>Chitinophaga</taxon>
    </lineage>
</organism>
<dbReference type="Proteomes" id="UP000183788">
    <property type="component" value="Unassembled WGS sequence"/>
</dbReference>
<gene>
    <name evidence="2" type="ORF">SAMN05661012_04533</name>
</gene>
<dbReference type="InterPro" id="IPR038186">
    <property type="entry name" value="CHAD_dom_sf"/>
</dbReference>
<dbReference type="EMBL" id="FPIZ01000016">
    <property type="protein sequence ID" value="SFW77868.1"/>
    <property type="molecule type" value="Genomic_DNA"/>
</dbReference>
<dbReference type="OrthoDB" id="676869at2"/>
<evidence type="ECO:0000259" key="1">
    <source>
        <dbReference type="Pfam" id="PF05235"/>
    </source>
</evidence>
<dbReference type="STRING" id="1004.SAMN05661012_04533"/>
<evidence type="ECO:0000313" key="2">
    <source>
        <dbReference type="EMBL" id="SFW77868.1"/>
    </source>
</evidence>
<evidence type="ECO:0000313" key="3">
    <source>
        <dbReference type="Proteomes" id="UP000183788"/>
    </source>
</evidence>
<sequence>MMGMVGMMKICWLYNVINRHAFSGINIMKKKRVLKIIRRYYNRLDKKSRQMSPGYAPKVIHQFRTKYKQLKAFLHMVHVPGIPGKLKDFYHQLGILRDLQLQEQYTRNDAPHLPSYRKIIHKQAEQSKSQLADILVKKPVKKARKKTLIAVKSGFSHKRYQRYLESQTAAVQEILQPVSYSDADLHTIRKLFKELSNNEQLKKSPLQDQLGAFQDKRNALRLFRQYHPARMSKKERVYLEKKEKALVAEKKTMKAQLIRELKSIL</sequence>
<dbReference type="AlphaFoldDB" id="A0A1K1S1A6"/>
<dbReference type="Gene3D" id="1.40.20.10">
    <property type="entry name" value="CHAD domain"/>
    <property type="match status" value="1"/>
</dbReference>
<reference evidence="2 3" key="1">
    <citation type="submission" date="2016-11" db="EMBL/GenBank/DDBJ databases">
        <authorList>
            <person name="Jaros S."/>
            <person name="Januszkiewicz K."/>
            <person name="Wedrychowicz H."/>
        </authorList>
    </citation>
    <scope>NUCLEOTIDE SEQUENCE [LARGE SCALE GENOMIC DNA]</scope>
    <source>
        <strain evidence="2 3">DSM 784</strain>
    </source>
</reference>
<proteinExistence type="predicted"/>
<dbReference type="Pfam" id="PF05235">
    <property type="entry name" value="CHAD"/>
    <property type="match status" value="1"/>
</dbReference>